<dbReference type="RefSeq" id="XP_003667533.1">
    <property type="nucleotide sequence ID" value="XM_003667485.1"/>
</dbReference>
<dbReference type="InterPro" id="IPR019542">
    <property type="entry name" value="Enhancer_polycomb-like_N"/>
</dbReference>
<organism evidence="11 12">
    <name type="scientific">Naumovozyma dairenensis (strain ATCC 10597 / BCRC 20456 / CBS 421 / NBRC 0211 / NRRL Y-12639)</name>
    <name type="common">Saccharomyces dairenensis</name>
    <dbReference type="NCBI Taxonomy" id="1071378"/>
    <lineage>
        <taxon>Eukaryota</taxon>
        <taxon>Fungi</taxon>
        <taxon>Dikarya</taxon>
        <taxon>Ascomycota</taxon>
        <taxon>Saccharomycotina</taxon>
        <taxon>Saccharomycetes</taxon>
        <taxon>Saccharomycetales</taxon>
        <taxon>Saccharomycetaceae</taxon>
        <taxon>Naumovozyma</taxon>
    </lineage>
</organism>
<keyword evidence="5" id="KW-0862">Zinc</keyword>
<dbReference type="Pfam" id="PF10513">
    <property type="entry name" value="EPL1"/>
    <property type="match status" value="1"/>
</dbReference>
<dbReference type="HOGENOM" id="CLU_002663_1_0_1"/>
<dbReference type="InterPro" id="IPR001876">
    <property type="entry name" value="Znf_RanBP2"/>
</dbReference>
<dbReference type="SUPFAM" id="SSF57903">
    <property type="entry name" value="FYVE/PHD zinc finger"/>
    <property type="match status" value="1"/>
</dbReference>
<dbReference type="InterPro" id="IPR001965">
    <property type="entry name" value="Znf_PHD"/>
</dbReference>
<dbReference type="Proteomes" id="UP000000689">
    <property type="component" value="Chromosome 1"/>
</dbReference>
<dbReference type="FunFam" id="3.30.40.10:FF:000007">
    <property type="entry name" value="Bromodomain containing 1, isoform CRA_b"/>
    <property type="match status" value="1"/>
</dbReference>
<dbReference type="EMBL" id="HE580267">
    <property type="protein sequence ID" value="CCD22290.1"/>
    <property type="molecule type" value="Genomic_DNA"/>
</dbReference>
<dbReference type="AlphaFoldDB" id="G0W3A2"/>
<dbReference type="InterPro" id="IPR013083">
    <property type="entry name" value="Znf_RING/FYVE/PHD"/>
</dbReference>
<sequence length="831" mass="95795">MSAVQNNNDDGLKLREEKHYNDFYPTLTDDTEIDVVIDLDNTAQLITEPIVGNGIVEPHTVQPIKQLMYNGQVTIEALRMDHNIAEFKKCPFELSKLDSIRFTESEQSLSLQSQVPESDSDIGKAYINEFESGIEKRYTPEQLGILNSLKLISPHLDKFIIEYDMDEQDELFLQHLRQLLSLVISHELFELLITVLEKEWFTLQSHIPRDNIYNADLTTKARINHELYGSDDGTTLSSDQPCAICYGTNSDVTNTIVFCDGCNIAVHQECYGIVFIPVDSWLCRRCQFGNNDPDIGCIVCPSKTGAFKMTDNGIWIHNICALWLPELYFANLHYMEPIEGIGNIPSSRWKLFCYICKKRMGACIQCTHKNCFLAYHVTCARRAGLYLKWDRDVSVGSVASNQVHLGNKLHSFCDKHSPVGWPSCTQNLLKTRRFFNIEINSTYSTNIALQEPSDWRTPVGTPIAPQYFATILQKILKLYKFTPAKSQTLSYEVCKYWSMKREWKRGPLIHKPQLENVSFLTSNDIENRLDFTKLLLKDLKKLKKLTELITKRVEVESSLRTHKKIILQLLNDPRRYLLKTCLIDKVVGRKEFKFLMKSTRDEHTEIQLEKFRRDQFESLEQIEGEIIPILQNMIDAPMTPIMTRRNIIKLKDYMLASIAEFRLLDPERYLMENFSIKDKKTLDIKPRLWKGPLLMDEEDLTDVEELDESQSELLQNILTGTNTEFSNGKKPVEHEEMESVTSYHRAQQHENLPRKGAGRGRRRDRGRGKGRGRGRGRLPGSGARTVINDGAGLNSERVQQTTPPVKHRGWPKGKKRGRRTVKPWSKKKNET</sequence>
<feature type="domain" description="PHD-type" evidence="9">
    <location>
        <begin position="239"/>
        <end position="289"/>
    </location>
</feature>
<dbReference type="GO" id="GO:0008270">
    <property type="term" value="F:zinc ion binding"/>
    <property type="evidence" value="ECO:0007669"/>
    <property type="project" value="UniProtKB-KW"/>
</dbReference>
<dbReference type="GO" id="GO:0006338">
    <property type="term" value="P:chromatin remodeling"/>
    <property type="evidence" value="ECO:0007669"/>
    <property type="project" value="EnsemblFungi"/>
</dbReference>
<feature type="compositionally biased region" description="Basic residues" evidence="8">
    <location>
        <begin position="805"/>
        <end position="831"/>
    </location>
</feature>
<evidence type="ECO:0000256" key="2">
    <source>
        <dbReference type="ARBA" id="ARBA00022723"/>
    </source>
</evidence>
<dbReference type="PROSITE" id="PS50016">
    <property type="entry name" value="ZF_PHD_2"/>
    <property type="match status" value="1"/>
</dbReference>
<keyword evidence="6" id="KW-0539">Nucleus</keyword>
<dbReference type="GO" id="GO:1990468">
    <property type="term" value="C:NuA3b histone acetyltransferase complex"/>
    <property type="evidence" value="ECO:0007669"/>
    <property type="project" value="EnsemblFungi"/>
</dbReference>
<dbReference type="Pfam" id="PF13831">
    <property type="entry name" value="PHD_2"/>
    <property type="match status" value="1"/>
</dbReference>
<keyword evidence="4 7" id="KW-0863">Zinc-finger</keyword>
<dbReference type="KEGG" id="ndi:NDAI_0A01320"/>
<dbReference type="PROSITE" id="PS51805">
    <property type="entry name" value="EPHD"/>
    <property type="match status" value="1"/>
</dbReference>
<name>G0W3A2_NAUDC</name>
<dbReference type="GO" id="GO:0005634">
    <property type="term" value="C:nucleus"/>
    <property type="evidence" value="ECO:0007669"/>
    <property type="project" value="UniProtKB-SubCell"/>
</dbReference>
<dbReference type="eggNOG" id="KOG0955">
    <property type="taxonomic scope" value="Eukaryota"/>
</dbReference>
<proteinExistence type="predicted"/>
<gene>
    <name evidence="11" type="primary">NDAI0A01320</name>
    <name evidence="11" type="ordered locus">NDAI_0A01320</name>
</gene>
<evidence type="ECO:0000256" key="8">
    <source>
        <dbReference type="SAM" id="MobiDB-lite"/>
    </source>
</evidence>
<dbReference type="Gene3D" id="3.30.40.10">
    <property type="entry name" value="Zinc/RING finger domain, C3HC4 (zinc finger)"/>
    <property type="match status" value="2"/>
</dbReference>
<keyword evidence="3" id="KW-0677">Repeat</keyword>
<dbReference type="GO" id="GO:0140003">
    <property type="term" value="F:histone H3K36me3 reader activity"/>
    <property type="evidence" value="ECO:0007669"/>
    <property type="project" value="EnsemblFungi"/>
</dbReference>
<dbReference type="PANTHER" id="PTHR13793:SF107">
    <property type="entry name" value="BROMODOMAIN-CONTAINING PROTEIN HOMOLOG"/>
    <property type="match status" value="1"/>
</dbReference>
<reference evidence="11 12" key="1">
    <citation type="journal article" date="2011" name="Proc. Natl. Acad. Sci. U.S.A.">
        <title>Evolutionary erosion of yeast sex chromosomes by mating-type switching accidents.</title>
        <authorList>
            <person name="Gordon J.L."/>
            <person name="Armisen D."/>
            <person name="Proux-Wera E."/>
            <person name="Oheigeartaigh S.S."/>
            <person name="Byrne K.P."/>
            <person name="Wolfe K.H."/>
        </authorList>
    </citation>
    <scope>NUCLEOTIDE SEQUENCE [LARGE SCALE GENOMIC DNA]</scope>
    <source>
        <strain evidence="12">ATCC 10597 / BCRC 20456 / CBS 421 / NBRC 0211 / NRRL Y-12639</strain>
    </source>
</reference>
<dbReference type="SMART" id="SM00249">
    <property type="entry name" value="PHD"/>
    <property type="match status" value="2"/>
</dbReference>
<dbReference type="GeneID" id="11493733"/>
<evidence type="ECO:0000259" key="10">
    <source>
        <dbReference type="PROSITE" id="PS51805"/>
    </source>
</evidence>
<comment type="subcellular location">
    <subcellularLocation>
        <location evidence="1">Nucleus</location>
    </subcellularLocation>
</comment>
<dbReference type="CDD" id="cd15492">
    <property type="entry name" value="PHD_BRPF_JADE_like"/>
    <property type="match status" value="1"/>
</dbReference>
<dbReference type="InterPro" id="IPR011011">
    <property type="entry name" value="Znf_FYVE_PHD"/>
</dbReference>
<dbReference type="Pfam" id="PF13832">
    <property type="entry name" value="zf-HC5HC2H_2"/>
    <property type="match status" value="1"/>
</dbReference>
<dbReference type="GO" id="GO:1990467">
    <property type="term" value="C:NuA3a histone acetyltransferase complex"/>
    <property type="evidence" value="ECO:0007669"/>
    <property type="project" value="EnsemblFungi"/>
</dbReference>
<evidence type="ECO:0000313" key="12">
    <source>
        <dbReference type="Proteomes" id="UP000000689"/>
    </source>
</evidence>
<feature type="compositionally biased region" description="Basic residues" evidence="8">
    <location>
        <begin position="756"/>
        <end position="776"/>
    </location>
</feature>
<evidence type="ECO:0000256" key="4">
    <source>
        <dbReference type="ARBA" id="ARBA00022771"/>
    </source>
</evidence>
<dbReference type="InterPro" id="IPR019787">
    <property type="entry name" value="Znf_PHD-finger"/>
</dbReference>
<evidence type="ECO:0000259" key="9">
    <source>
        <dbReference type="PROSITE" id="PS50016"/>
    </source>
</evidence>
<dbReference type="PROSITE" id="PS01358">
    <property type="entry name" value="ZF_RANBP2_1"/>
    <property type="match status" value="1"/>
</dbReference>
<evidence type="ECO:0000256" key="6">
    <source>
        <dbReference type="ARBA" id="ARBA00023242"/>
    </source>
</evidence>
<evidence type="ECO:0000256" key="5">
    <source>
        <dbReference type="ARBA" id="ARBA00022833"/>
    </source>
</evidence>
<evidence type="ECO:0008006" key="13">
    <source>
        <dbReference type="Google" id="ProtNLM"/>
    </source>
</evidence>
<dbReference type="STRING" id="1071378.G0W3A2"/>
<dbReference type="PANTHER" id="PTHR13793">
    <property type="entry name" value="PHD FINGER PROTEINS"/>
    <property type="match status" value="1"/>
</dbReference>
<dbReference type="InterPro" id="IPR050701">
    <property type="entry name" value="Histone_Mod_Regulator"/>
</dbReference>
<protein>
    <recommendedName>
        <fullName evidence="13">PHD-type domain-containing protein</fullName>
    </recommendedName>
</protein>
<dbReference type="InterPro" id="IPR034732">
    <property type="entry name" value="EPHD"/>
</dbReference>
<feature type="domain" description="PHD-type" evidence="10">
    <location>
        <begin position="294"/>
        <end position="417"/>
    </location>
</feature>
<evidence type="ECO:0000256" key="3">
    <source>
        <dbReference type="ARBA" id="ARBA00022737"/>
    </source>
</evidence>
<dbReference type="OMA" id="CKYWSMK"/>
<keyword evidence="2" id="KW-0479">Metal-binding</keyword>
<keyword evidence="12" id="KW-1185">Reference proteome</keyword>
<evidence type="ECO:0000256" key="1">
    <source>
        <dbReference type="ARBA" id="ARBA00004123"/>
    </source>
</evidence>
<dbReference type="OrthoDB" id="20839at2759"/>
<dbReference type="GO" id="GO:0006357">
    <property type="term" value="P:regulation of transcription by RNA polymerase II"/>
    <property type="evidence" value="ECO:0007669"/>
    <property type="project" value="TreeGrafter"/>
</dbReference>
<feature type="region of interest" description="Disordered" evidence="8">
    <location>
        <begin position="718"/>
        <end position="831"/>
    </location>
</feature>
<evidence type="ECO:0000256" key="7">
    <source>
        <dbReference type="PROSITE-ProRule" id="PRU00146"/>
    </source>
</evidence>
<accession>G0W3A2</accession>
<evidence type="ECO:0000313" key="11">
    <source>
        <dbReference type="EMBL" id="CCD22290.1"/>
    </source>
</evidence>